<dbReference type="InterPro" id="IPR043128">
    <property type="entry name" value="Rev_trsase/Diguanyl_cyclase"/>
</dbReference>
<dbReference type="CDD" id="cd00130">
    <property type="entry name" value="PAS"/>
    <property type="match status" value="1"/>
</dbReference>
<dbReference type="NCBIfam" id="TIGR00254">
    <property type="entry name" value="GGDEF"/>
    <property type="match status" value="1"/>
</dbReference>
<dbReference type="InterPro" id="IPR001633">
    <property type="entry name" value="EAL_dom"/>
</dbReference>
<dbReference type="SUPFAM" id="SSF55785">
    <property type="entry name" value="PYP-like sensor domain (PAS domain)"/>
    <property type="match status" value="2"/>
</dbReference>
<dbReference type="PANTHER" id="PTHR44757">
    <property type="entry name" value="DIGUANYLATE CYCLASE DGCP"/>
    <property type="match status" value="1"/>
</dbReference>
<dbReference type="PROSITE" id="PS50112">
    <property type="entry name" value="PAS"/>
    <property type="match status" value="1"/>
</dbReference>
<dbReference type="InterPro" id="IPR013767">
    <property type="entry name" value="PAS_fold"/>
</dbReference>
<keyword evidence="6" id="KW-1185">Reference proteome</keyword>
<accession>A0ABS1TN83</accession>
<dbReference type="Proteomes" id="UP000623967">
    <property type="component" value="Unassembled WGS sequence"/>
</dbReference>
<dbReference type="InterPro" id="IPR052155">
    <property type="entry name" value="Biofilm_reg_signaling"/>
</dbReference>
<dbReference type="Pfam" id="PF00990">
    <property type="entry name" value="GGDEF"/>
    <property type="match status" value="1"/>
</dbReference>
<dbReference type="CDD" id="cd01949">
    <property type="entry name" value="GGDEF"/>
    <property type="match status" value="1"/>
</dbReference>
<evidence type="ECO:0000259" key="4">
    <source>
        <dbReference type="PROSITE" id="PS50887"/>
    </source>
</evidence>
<feature type="domain" description="EAL" evidence="3">
    <location>
        <begin position="447"/>
        <end position="700"/>
    </location>
</feature>
<comment type="caution">
    <text evidence="5">The sequence shown here is derived from an EMBL/GenBank/DDBJ whole genome shotgun (WGS) entry which is preliminary data.</text>
</comment>
<evidence type="ECO:0000259" key="3">
    <source>
        <dbReference type="PROSITE" id="PS50883"/>
    </source>
</evidence>
<dbReference type="SMART" id="SM00267">
    <property type="entry name" value="GGDEF"/>
    <property type="match status" value="1"/>
</dbReference>
<dbReference type="CDD" id="cd01948">
    <property type="entry name" value="EAL"/>
    <property type="match status" value="1"/>
</dbReference>
<proteinExistence type="predicted"/>
<dbReference type="InterPro" id="IPR000700">
    <property type="entry name" value="PAS-assoc_C"/>
</dbReference>
<sequence length="700" mass="81248">MSQFNHLTNELEIDMVDTKIQKIIFDIIFQHIKDMVYVMKVEDGPKFRYLFINESGMRQARLSIECIGKTFQEVLPDEIAGFLHRKYEKLLQTKDIMIFDDHFDLEGGGYYYGETILTPIYNDQNRICYIVGITRDVTEWTMEKKRIVENEQRYRSIVDHNLDAIFIISPEGKILEANPAAASLTGYIEESIINRSIYDFINDRDIENFKELLERTCSGYALESFDCKFSHCNGQLLTVQMKTVPIIVYHEITGLYVILKDLSEQEKNIELIKFMAFHDQLTGLYNRRALLEDLNENIYRAAKRTKEFALLSIDLDRFKYLNDTLGHLAGDEILKRVAERMSQFQNDRCTIYRLGGDEFSILLLNTNRQEVSKFVAKLFAAFSKSLYFNSQEYFISPSVGISMYPNDGKDAEMLIKNADEALFRVKERGKAHYQFYRTDMNSAFTNVVTLETHLRRAIEKNELMVYYQPQIDMKSGKAKSFEALLRWKDTEFGFISPGVFIPLAEDTGLILSIGYWVIETVCQQIKYWTDKGYSDYRVAINISPKQFQHPNLVPFIQFMIEQYNIKASSIEIEITEGVMNDTKETIPILKKLKQLGLSISIDDFGTGYSSLNYIKQFPIDGLKIDQSFIRDIMDDKKNAAITSTIIHLGKSLGLEVIAEGVENKRQVDFLLKEECHKIQGFFYSRPIPAFELEKQFLTKN</sequence>
<evidence type="ECO:0000259" key="2">
    <source>
        <dbReference type="PROSITE" id="PS50113"/>
    </source>
</evidence>
<dbReference type="InterPro" id="IPR035965">
    <property type="entry name" value="PAS-like_dom_sf"/>
</dbReference>
<dbReference type="InterPro" id="IPR000014">
    <property type="entry name" value="PAS"/>
</dbReference>
<name>A0ABS1TN83_9BACI</name>
<protein>
    <submittedName>
        <fullName evidence="5">EAL domain-containing protein</fullName>
    </submittedName>
</protein>
<evidence type="ECO:0000259" key="1">
    <source>
        <dbReference type="PROSITE" id="PS50112"/>
    </source>
</evidence>
<dbReference type="PROSITE" id="PS50887">
    <property type="entry name" value="GGDEF"/>
    <property type="match status" value="1"/>
</dbReference>
<dbReference type="NCBIfam" id="TIGR00229">
    <property type="entry name" value="sensory_box"/>
    <property type="match status" value="2"/>
</dbReference>
<dbReference type="InterPro" id="IPR029787">
    <property type="entry name" value="Nucleotide_cyclase"/>
</dbReference>
<dbReference type="Gene3D" id="3.30.70.270">
    <property type="match status" value="1"/>
</dbReference>
<dbReference type="SMART" id="SM00052">
    <property type="entry name" value="EAL"/>
    <property type="match status" value="1"/>
</dbReference>
<dbReference type="Gene3D" id="3.20.20.450">
    <property type="entry name" value="EAL domain"/>
    <property type="match status" value="1"/>
</dbReference>
<dbReference type="Gene3D" id="3.30.450.20">
    <property type="entry name" value="PAS domain"/>
    <property type="match status" value="2"/>
</dbReference>
<dbReference type="SUPFAM" id="SSF141868">
    <property type="entry name" value="EAL domain-like"/>
    <property type="match status" value="1"/>
</dbReference>
<dbReference type="InterPro" id="IPR013656">
    <property type="entry name" value="PAS_4"/>
</dbReference>
<reference evidence="5 6" key="1">
    <citation type="submission" date="2021-01" db="EMBL/GenBank/DDBJ databases">
        <title>Genome public.</title>
        <authorList>
            <person name="Liu C."/>
            <person name="Sun Q."/>
        </authorList>
    </citation>
    <scope>NUCLEOTIDE SEQUENCE [LARGE SCALE GENOMIC DNA]</scope>
    <source>
        <strain evidence="5 6">YIM B02564</strain>
    </source>
</reference>
<dbReference type="RefSeq" id="WP_202653767.1">
    <property type="nucleotide sequence ID" value="NZ_JAESWB010000168.1"/>
</dbReference>
<dbReference type="InterPro" id="IPR035919">
    <property type="entry name" value="EAL_sf"/>
</dbReference>
<evidence type="ECO:0000313" key="5">
    <source>
        <dbReference type="EMBL" id="MBL4952504.1"/>
    </source>
</evidence>
<gene>
    <name evidence="5" type="ORF">JK635_09805</name>
</gene>
<dbReference type="SUPFAM" id="SSF55073">
    <property type="entry name" value="Nucleotide cyclase"/>
    <property type="match status" value="1"/>
</dbReference>
<organism evidence="5 6">
    <name type="scientific">Neobacillus paridis</name>
    <dbReference type="NCBI Taxonomy" id="2803862"/>
    <lineage>
        <taxon>Bacteria</taxon>
        <taxon>Bacillati</taxon>
        <taxon>Bacillota</taxon>
        <taxon>Bacilli</taxon>
        <taxon>Bacillales</taxon>
        <taxon>Bacillaceae</taxon>
        <taxon>Neobacillus</taxon>
    </lineage>
</organism>
<dbReference type="PROSITE" id="PS50883">
    <property type="entry name" value="EAL"/>
    <property type="match status" value="1"/>
</dbReference>
<dbReference type="InterPro" id="IPR000160">
    <property type="entry name" value="GGDEF_dom"/>
</dbReference>
<feature type="domain" description="PAS" evidence="1">
    <location>
        <begin position="150"/>
        <end position="220"/>
    </location>
</feature>
<dbReference type="SMART" id="SM00091">
    <property type="entry name" value="PAS"/>
    <property type="match status" value="2"/>
</dbReference>
<evidence type="ECO:0000313" key="6">
    <source>
        <dbReference type="Proteomes" id="UP000623967"/>
    </source>
</evidence>
<feature type="domain" description="GGDEF" evidence="4">
    <location>
        <begin position="306"/>
        <end position="438"/>
    </location>
</feature>
<dbReference type="Pfam" id="PF00989">
    <property type="entry name" value="PAS"/>
    <property type="match status" value="1"/>
</dbReference>
<dbReference type="Pfam" id="PF00563">
    <property type="entry name" value="EAL"/>
    <property type="match status" value="1"/>
</dbReference>
<dbReference type="EMBL" id="JAESWB010000168">
    <property type="protein sequence ID" value="MBL4952504.1"/>
    <property type="molecule type" value="Genomic_DNA"/>
</dbReference>
<dbReference type="PANTHER" id="PTHR44757:SF2">
    <property type="entry name" value="BIOFILM ARCHITECTURE MAINTENANCE PROTEIN MBAA"/>
    <property type="match status" value="1"/>
</dbReference>
<feature type="domain" description="PAC" evidence="2">
    <location>
        <begin position="92"/>
        <end position="149"/>
    </location>
</feature>
<dbReference type="Pfam" id="PF08448">
    <property type="entry name" value="PAS_4"/>
    <property type="match status" value="1"/>
</dbReference>
<dbReference type="PROSITE" id="PS50113">
    <property type="entry name" value="PAC"/>
    <property type="match status" value="1"/>
</dbReference>